<evidence type="ECO:0008006" key="4">
    <source>
        <dbReference type="Google" id="ProtNLM"/>
    </source>
</evidence>
<proteinExistence type="predicted"/>
<keyword evidence="3" id="KW-1185">Reference proteome</keyword>
<keyword evidence="1" id="KW-1133">Transmembrane helix</keyword>
<sequence>MRFLFISFALMLVAFLVPGFSIRSYTAALLTVSVMAALAALTESLLNKPISLYTPNFIGLLVTALILYISQFIIHGVRITLIASLVASMLLTMLLPLISRGDLLNGLKNNGQKSNYPSKKGIK</sequence>
<feature type="transmembrane region" description="Helical" evidence="1">
    <location>
        <begin position="79"/>
        <end position="98"/>
    </location>
</feature>
<feature type="transmembrane region" description="Helical" evidence="1">
    <location>
        <begin position="29"/>
        <end position="46"/>
    </location>
</feature>
<accession>A0A419SIH8</accession>
<dbReference type="InterPro" id="IPR007165">
    <property type="entry name" value="Phage_holin_4_2"/>
</dbReference>
<evidence type="ECO:0000256" key="1">
    <source>
        <dbReference type="SAM" id="Phobius"/>
    </source>
</evidence>
<keyword evidence="1" id="KW-0472">Membrane</keyword>
<comment type="caution">
    <text evidence="2">The sequence shown here is derived from an EMBL/GenBank/DDBJ whole genome shotgun (WGS) entry which is preliminary data.</text>
</comment>
<protein>
    <recommendedName>
        <fullName evidence="4">Phage holin family protein</fullName>
    </recommendedName>
</protein>
<evidence type="ECO:0000313" key="3">
    <source>
        <dbReference type="Proteomes" id="UP000284219"/>
    </source>
</evidence>
<dbReference type="AlphaFoldDB" id="A0A419SIH8"/>
<gene>
    <name evidence="2" type="ORF">BEP19_05170</name>
</gene>
<name>A0A419SIH8_9BACL</name>
<dbReference type="Pfam" id="PF04020">
    <property type="entry name" value="Phage_holin_4_2"/>
    <property type="match status" value="1"/>
</dbReference>
<dbReference type="EMBL" id="MCHY01000008">
    <property type="protein sequence ID" value="RKD23821.1"/>
    <property type="molecule type" value="Genomic_DNA"/>
</dbReference>
<reference evidence="2 3" key="1">
    <citation type="submission" date="2016-08" db="EMBL/GenBank/DDBJ databases">
        <title>Novel Firmicute Genomes.</title>
        <authorList>
            <person name="Poppleton D.I."/>
            <person name="Gribaldo S."/>
        </authorList>
    </citation>
    <scope>NUCLEOTIDE SEQUENCE [LARGE SCALE GENOMIC DNA]</scope>
    <source>
        <strain evidence="2 3">RAOx-1</strain>
    </source>
</reference>
<keyword evidence="1" id="KW-0812">Transmembrane</keyword>
<organism evidence="2 3">
    <name type="scientific">Ammoniphilus oxalaticus</name>
    <dbReference type="NCBI Taxonomy" id="66863"/>
    <lineage>
        <taxon>Bacteria</taxon>
        <taxon>Bacillati</taxon>
        <taxon>Bacillota</taxon>
        <taxon>Bacilli</taxon>
        <taxon>Bacillales</taxon>
        <taxon>Paenibacillaceae</taxon>
        <taxon>Aneurinibacillus group</taxon>
        <taxon>Ammoniphilus</taxon>
    </lineage>
</organism>
<dbReference type="Proteomes" id="UP000284219">
    <property type="component" value="Unassembled WGS sequence"/>
</dbReference>
<feature type="transmembrane region" description="Helical" evidence="1">
    <location>
        <begin position="53"/>
        <end position="73"/>
    </location>
</feature>
<evidence type="ECO:0000313" key="2">
    <source>
        <dbReference type="EMBL" id="RKD23821.1"/>
    </source>
</evidence>